<protein>
    <recommendedName>
        <fullName evidence="14">tRNA carboxymethyluridine synthase</fullName>
        <ecNumber evidence="14">2.3.1.311</ecNumber>
    </recommendedName>
</protein>
<dbReference type="SFLD" id="SFLDF00344">
    <property type="entry name" value="ELP3-like"/>
    <property type="match status" value="1"/>
</dbReference>
<dbReference type="SFLD" id="SFLDG01086">
    <property type="entry name" value="elongater_protein-like"/>
    <property type="match status" value="1"/>
</dbReference>
<dbReference type="InterPro" id="IPR006638">
    <property type="entry name" value="Elp3/MiaA/NifB-like_rSAM"/>
</dbReference>
<dbReference type="Pfam" id="PF16199">
    <property type="entry name" value="Radical_SAM_C"/>
    <property type="match status" value="1"/>
</dbReference>
<dbReference type="CDD" id="cd01335">
    <property type="entry name" value="Radical_SAM"/>
    <property type="match status" value="1"/>
</dbReference>
<dbReference type="Gene3D" id="3.40.630.30">
    <property type="match status" value="1"/>
</dbReference>
<sequence>MFYPANFPTQLEDSLIKLLQLLEQGFEKKAPLDQKSMNRLLMDSLKLQKDFKAIKPSAWWLNFILIRHQSRFSSSFIKQIKQFLVKTKTRSLSGIVPLTLFTKGTGCPFSCVYCPNEPGMPKSYFSDEPAVMRAIRHHFDPFKQTLQRLVMFYLSGHSIDKVEIIIKGGTFSFYKKQYRRWFVRRVFDACNVDIEKYLKSGQIDYVKTVKTLFDSQKENETAKSRIIGINIETRPDYINDKELVYLRTLGVTHVEIGVQMPSNKIYFLIKRNHTVKQVMKATSLLRSYGLKIGYHLMPNLPGTTPSLDLQLMKEIFSNPWFKPDHLKLYPTTITTHTKLFEWFKNETYKPYSLDELIEIIIKFKSEVVPPWVRIGRLTRDITTDAMQIKQFAPNLREIIQKKMHDNNKICSCIRCREIKDLKIVGKPYLHTISYNVSNGKEFFLEFTDDNKHSLGFIRLFIPHTQFALAKSLAGAALIRELHVYGQVVPIGKKEKNTIQHHHFGIRLLKEAEKLSTKQGSNKIAIIAGVGTRKYYEKFGYNLIDTYMVKNI</sequence>
<keyword evidence="8" id="KW-0819">tRNA processing</keyword>
<accession>A0A1F7L084</accession>
<comment type="similarity">
    <text evidence="3">Belongs to the ELP3 family.</text>
</comment>
<dbReference type="InterPro" id="IPR039661">
    <property type="entry name" value="ELP3"/>
</dbReference>
<evidence type="ECO:0000256" key="11">
    <source>
        <dbReference type="ARBA" id="ARBA00023004"/>
    </source>
</evidence>
<name>A0A1F7L084_9BACT</name>
<dbReference type="InterPro" id="IPR034687">
    <property type="entry name" value="ELP3-like"/>
</dbReference>
<dbReference type="SMART" id="SM00729">
    <property type="entry name" value="Elp3"/>
    <property type="match status" value="1"/>
</dbReference>
<keyword evidence="9" id="KW-0479">Metal-binding</keyword>
<reference evidence="17 18" key="1">
    <citation type="journal article" date="2016" name="Nat. Commun.">
        <title>Thousands of microbial genomes shed light on interconnected biogeochemical processes in an aquifer system.</title>
        <authorList>
            <person name="Anantharaman K."/>
            <person name="Brown C.T."/>
            <person name="Hug L.A."/>
            <person name="Sharon I."/>
            <person name="Castelle C.J."/>
            <person name="Probst A.J."/>
            <person name="Thomas B.C."/>
            <person name="Singh A."/>
            <person name="Wilkins M.J."/>
            <person name="Karaoz U."/>
            <person name="Brodie E.L."/>
            <person name="Williams K.H."/>
            <person name="Hubbard S.S."/>
            <person name="Banfield J.F."/>
        </authorList>
    </citation>
    <scope>NUCLEOTIDE SEQUENCE [LARGE SCALE GENOMIC DNA]</scope>
</reference>
<dbReference type="InterPro" id="IPR032432">
    <property type="entry name" value="Radical_SAM_C"/>
</dbReference>
<comment type="caution">
    <text evidence="17">The sequence shown here is derived from an EMBL/GenBank/DDBJ whole genome shotgun (WGS) entry which is preliminary data.</text>
</comment>
<keyword evidence="13" id="KW-0012">Acyltransferase</keyword>
<evidence type="ECO:0000256" key="13">
    <source>
        <dbReference type="ARBA" id="ARBA00023315"/>
    </source>
</evidence>
<comment type="pathway">
    <text evidence="2">tRNA modification.</text>
</comment>
<feature type="domain" description="Radical SAM core" evidence="16">
    <location>
        <begin position="90"/>
        <end position="366"/>
    </location>
</feature>
<evidence type="ECO:0000313" key="17">
    <source>
        <dbReference type="EMBL" id="OGK73466.1"/>
    </source>
</evidence>
<evidence type="ECO:0000256" key="5">
    <source>
        <dbReference type="ARBA" id="ARBA00022555"/>
    </source>
</evidence>
<keyword evidence="5" id="KW-0820">tRNA-binding</keyword>
<evidence type="ECO:0000256" key="12">
    <source>
        <dbReference type="ARBA" id="ARBA00023014"/>
    </source>
</evidence>
<evidence type="ECO:0000256" key="8">
    <source>
        <dbReference type="ARBA" id="ARBA00022694"/>
    </source>
</evidence>
<evidence type="ECO:0000256" key="6">
    <source>
        <dbReference type="ARBA" id="ARBA00022679"/>
    </source>
</evidence>
<evidence type="ECO:0000259" key="16">
    <source>
        <dbReference type="PROSITE" id="PS51918"/>
    </source>
</evidence>
<keyword evidence="12" id="KW-0411">Iron-sulfur</keyword>
<dbReference type="SFLD" id="SFLDS00029">
    <property type="entry name" value="Radical_SAM"/>
    <property type="match status" value="1"/>
</dbReference>
<dbReference type="Proteomes" id="UP000177050">
    <property type="component" value="Unassembled WGS sequence"/>
</dbReference>
<dbReference type="AlphaFoldDB" id="A0A1F7L084"/>
<dbReference type="GO" id="GO:0106261">
    <property type="term" value="F:tRNA uridine(34) acetyltransferase activity"/>
    <property type="evidence" value="ECO:0007669"/>
    <property type="project" value="UniProtKB-EC"/>
</dbReference>
<dbReference type="GO" id="GO:0005737">
    <property type="term" value="C:cytoplasm"/>
    <property type="evidence" value="ECO:0007669"/>
    <property type="project" value="TreeGrafter"/>
</dbReference>
<evidence type="ECO:0000256" key="2">
    <source>
        <dbReference type="ARBA" id="ARBA00005217"/>
    </source>
</evidence>
<dbReference type="InterPro" id="IPR016181">
    <property type="entry name" value="Acyl_CoA_acyltransferase"/>
</dbReference>
<dbReference type="GO" id="GO:0033588">
    <property type="term" value="C:elongator holoenzyme complex"/>
    <property type="evidence" value="ECO:0007669"/>
    <property type="project" value="TreeGrafter"/>
</dbReference>
<dbReference type="Pfam" id="PF04055">
    <property type="entry name" value="Radical_SAM"/>
    <property type="match status" value="1"/>
</dbReference>
<evidence type="ECO:0000256" key="10">
    <source>
        <dbReference type="ARBA" id="ARBA00022884"/>
    </source>
</evidence>
<organism evidence="17 18">
    <name type="scientific">Candidatus Roizmanbacteria bacterium RIFOXYD1_FULL_38_12</name>
    <dbReference type="NCBI Taxonomy" id="1802093"/>
    <lineage>
        <taxon>Bacteria</taxon>
        <taxon>Candidatus Roizmaniibacteriota</taxon>
    </lineage>
</organism>
<dbReference type="EC" id="2.3.1.311" evidence="14"/>
<dbReference type="GO" id="GO:0051539">
    <property type="term" value="F:4 iron, 4 sulfur cluster binding"/>
    <property type="evidence" value="ECO:0007669"/>
    <property type="project" value="UniProtKB-KW"/>
</dbReference>
<dbReference type="GO" id="GO:0000049">
    <property type="term" value="F:tRNA binding"/>
    <property type="evidence" value="ECO:0007669"/>
    <property type="project" value="UniProtKB-KW"/>
</dbReference>
<keyword evidence="4" id="KW-0004">4Fe-4S</keyword>
<dbReference type="GO" id="GO:0002926">
    <property type="term" value="P:tRNA wobble base 5-methoxycarbonylmethyl-2-thiouridinylation"/>
    <property type="evidence" value="ECO:0007669"/>
    <property type="project" value="TreeGrafter"/>
</dbReference>
<keyword evidence="10" id="KW-0694">RNA-binding</keyword>
<evidence type="ECO:0000256" key="15">
    <source>
        <dbReference type="ARBA" id="ARBA00047372"/>
    </source>
</evidence>
<comment type="cofactor">
    <cofactor evidence="1">
        <name>[4Fe-4S] cluster</name>
        <dbReference type="ChEBI" id="CHEBI:49883"/>
    </cofactor>
</comment>
<dbReference type="InterPro" id="IPR007197">
    <property type="entry name" value="rSAM"/>
</dbReference>
<evidence type="ECO:0000256" key="7">
    <source>
        <dbReference type="ARBA" id="ARBA00022691"/>
    </source>
</evidence>
<dbReference type="EMBL" id="MGBR01000001">
    <property type="protein sequence ID" value="OGK73466.1"/>
    <property type="molecule type" value="Genomic_DNA"/>
</dbReference>
<dbReference type="InterPro" id="IPR058240">
    <property type="entry name" value="rSAM_sf"/>
</dbReference>
<dbReference type="SUPFAM" id="SSF102114">
    <property type="entry name" value="Radical SAM enzymes"/>
    <property type="match status" value="1"/>
</dbReference>
<proteinExistence type="inferred from homology"/>
<dbReference type="GO" id="GO:0046872">
    <property type="term" value="F:metal ion binding"/>
    <property type="evidence" value="ECO:0007669"/>
    <property type="project" value="UniProtKB-KW"/>
</dbReference>
<gene>
    <name evidence="17" type="ORF">A3K52_01570</name>
</gene>
<keyword evidence="6" id="KW-0808">Transferase</keyword>
<comment type="catalytic activity">
    <reaction evidence="15">
        <text>uridine(34) in tRNA + acetyl-CoA + S-adenosyl-L-methionine + H2O = 5-(carboxymethyl)uridine(34) in tRNA + 5'-deoxyadenosine + L-methionine + CoA + 2 H(+)</text>
        <dbReference type="Rhea" id="RHEA:61020"/>
        <dbReference type="Rhea" id="RHEA-COMP:10407"/>
        <dbReference type="Rhea" id="RHEA-COMP:11727"/>
        <dbReference type="ChEBI" id="CHEBI:15377"/>
        <dbReference type="ChEBI" id="CHEBI:15378"/>
        <dbReference type="ChEBI" id="CHEBI:17319"/>
        <dbReference type="ChEBI" id="CHEBI:57287"/>
        <dbReference type="ChEBI" id="CHEBI:57288"/>
        <dbReference type="ChEBI" id="CHEBI:57844"/>
        <dbReference type="ChEBI" id="CHEBI:59789"/>
        <dbReference type="ChEBI" id="CHEBI:65315"/>
        <dbReference type="ChEBI" id="CHEBI:74882"/>
        <dbReference type="EC" id="2.3.1.311"/>
    </reaction>
    <physiologicalReaction direction="left-to-right" evidence="15">
        <dbReference type="Rhea" id="RHEA:61021"/>
    </physiologicalReaction>
</comment>
<keyword evidence="11" id="KW-0408">Iron</keyword>
<evidence type="ECO:0000313" key="18">
    <source>
        <dbReference type="Proteomes" id="UP000177050"/>
    </source>
</evidence>
<dbReference type="PROSITE" id="PS51918">
    <property type="entry name" value="RADICAL_SAM"/>
    <property type="match status" value="1"/>
</dbReference>
<evidence type="ECO:0000256" key="4">
    <source>
        <dbReference type="ARBA" id="ARBA00022485"/>
    </source>
</evidence>
<keyword evidence="7" id="KW-0949">S-adenosyl-L-methionine</keyword>
<dbReference type="NCBIfam" id="TIGR01211">
    <property type="entry name" value="ELP3"/>
    <property type="match status" value="1"/>
</dbReference>
<evidence type="ECO:0000256" key="1">
    <source>
        <dbReference type="ARBA" id="ARBA00001966"/>
    </source>
</evidence>
<evidence type="ECO:0000256" key="14">
    <source>
        <dbReference type="ARBA" id="ARBA00044771"/>
    </source>
</evidence>
<dbReference type="PANTHER" id="PTHR11135">
    <property type="entry name" value="HISTONE ACETYLTRANSFERASE-RELATED"/>
    <property type="match status" value="1"/>
</dbReference>
<dbReference type="SUPFAM" id="SSF55729">
    <property type="entry name" value="Acyl-CoA N-acyltransferases (Nat)"/>
    <property type="match status" value="1"/>
</dbReference>
<dbReference type="PANTHER" id="PTHR11135:SF2">
    <property type="entry name" value="ELONGATOR COMPLEX PROTEIN 3"/>
    <property type="match status" value="1"/>
</dbReference>
<evidence type="ECO:0000256" key="9">
    <source>
        <dbReference type="ARBA" id="ARBA00022723"/>
    </source>
</evidence>
<evidence type="ECO:0000256" key="3">
    <source>
        <dbReference type="ARBA" id="ARBA00005494"/>
    </source>
</evidence>